<dbReference type="InterPro" id="IPR049973">
    <property type="entry name" value="STY0301-like"/>
</dbReference>
<accession>A0ABX0LHH1</accession>
<feature type="signal peptide" evidence="1">
    <location>
        <begin position="1"/>
        <end position="27"/>
    </location>
</feature>
<evidence type="ECO:0000313" key="3">
    <source>
        <dbReference type="Proteomes" id="UP000785613"/>
    </source>
</evidence>
<feature type="chain" id="PRO_5046835758" evidence="1">
    <location>
        <begin position="28"/>
        <end position="153"/>
    </location>
</feature>
<gene>
    <name evidence="2" type="ORF">F0185_07620</name>
</gene>
<sequence>MQSLSSNRGAVKALLLAAIFLSSAAQAVEVTCPDFYRSKTLTLPPDSSDPEGHGLLKPAHLSYTYIHDGDLYSAQTMVPPASRKVNGGWQTEFGVVADTDNWLVCVYGGQTWGDGSLERWQRIDSKLSSCVLHVTQTRKPRSQTVWKAWASCK</sequence>
<dbReference type="EMBL" id="VUYU01000004">
    <property type="protein sequence ID" value="NHZ33459.1"/>
    <property type="molecule type" value="Genomic_DNA"/>
</dbReference>
<name>A0ABX0LHH1_9BURK</name>
<protein>
    <submittedName>
        <fullName evidence="2">Uncharacterized protein</fullName>
    </submittedName>
</protein>
<evidence type="ECO:0000256" key="1">
    <source>
        <dbReference type="SAM" id="SignalP"/>
    </source>
</evidence>
<dbReference type="NCBIfam" id="NF042415">
    <property type="entry name" value="STY0301_fam"/>
    <property type="match status" value="1"/>
</dbReference>
<evidence type="ECO:0000313" key="2">
    <source>
        <dbReference type="EMBL" id="NHZ33459.1"/>
    </source>
</evidence>
<reference evidence="2 3" key="1">
    <citation type="submission" date="2019-09" db="EMBL/GenBank/DDBJ databases">
        <title>Taxonomy of Antarctic Massilia spp.: description of Massilia rubra sp. nov., Massilia aquatica sp. nov., Massilia mucilaginosa sp. nov., Massilia frigida sp. nov. isolated from streams, lakes and regoliths.</title>
        <authorList>
            <person name="Holochova P."/>
            <person name="Sedlacek I."/>
            <person name="Kralova S."/>
            <person name="Maslanova I."/>
            <person name="Busse H.-J."/>
            <person name="Stankova E."/>
            <person name="Vrbovska V."/>
            <person name="Kovarovic V."/>
            <person name="Bartak M."/>
            <person name="Svec P."/>
            <person name="Pantucek R."/>
        </authorList>
    </citation>
    <scope>NUCLEOTIDE SEQUENCE [LARGE SCALE GENOMIC DNA]</scope>
    <source>
        <strain evidence="2 3">CCM 8692</strain>
    </source>
</reference>
<comment type="caution">
    <text evidence="2">The sequence shown here is derived from an EMBL/GenBank/DDBJ whole genome shotgun (WGS) entry which is preliminary data.</text>
</comment>
<dbReference type="RefSeq" id="WP_167223130.1">
    <property type="nucleotide sequence ID" value="NZ_VUYU01000004.1"/>
</dbReference>
<organism evidence="2 3">
    <name type="scientific">Massilia rubra</name>
    <dbReference type="NCBI Taxonomy" id="2607910"/>
    <lineage>
        <taxon>Bacteria</taxon>
        <taxon>Pseudomonadati</taxon>
        <taxon>Pseudomonadota</taxon>
        <taxon>Betaproteobacteria</taxon>
        <taxon>Burkholderiales</taxon>
        <taxon>Oxalobacteraceae</taxon>
        <taxon>Telluria group</taxon>
        <taxon>Massilia</taxon>
    </lineage>
</organism>
<keyword evidence="3" id="KW-1185">Reference proteome</keyword>
<proteinExistence type="predicted"/>
<keyword evidence="1" id="KW-0732">Signal</keyword>
<dbReference type="Proteomes" id="UP000785613">
    <property type="component" value="Unassembled WGS sequence"/>
</dbReference>